<keyword evidence="9" id="KW-1185">Reference proteome</keyword>
<dbReference type="Pfam" id="PF25601">
    <property type="entry name" value="AAA_lid_14"/>
    <property type="match status" value="1"/>
</dbReference>
<sequence length="481" mass="53282">MGSERAIRILVADDEPLYLRTTGALLRKEGFECVCVANGELALSELNAQPFDLILSDLNMPGNFQLELLKQGRESWPRVPLIVITGVPSLPTAIESLRLGIADYLLKPVKYGDLLASIRRVLATSAHGRSDLADQAEMHPDDQEDASGPNVFHDVIGESPCMLEIFDVVSRVARTNASVLITGESGTGKEVLARSLHAASRRASHRLQIIDCTAIPETLFESVLFGHRKGSFTGAVNDQNGLLGMSDQGTVFFDEIGELPTELQAKLLRVIQEQTYTPVGMQVPIQIDTRFVCATNRDLEMEVNARRFRRDLFYRLAVVHIELPPLRERQGDVRLLADHFLKLLRPAGSKITGFTEAVLESFERYSWPGNIRELRNVVERGLVLTRGEQIDVADLPHSFQKSVSIEHAIAGDSGRGELGQVEPEQATLHAVMEGAEMRYLRMLLEEQQGNVSQAAVQAGMSRQGLHKLLKKHGINAAEFRK</sequence>
<dbReference type="GO" id="GO:0043565">
    <property type="term" value="F:sequence-specific DNA binding"/>
    <property type="evidence" value="ECO:0007669"/>
    <property type="project" value="InterPro"/>
</dbReference>
<proteinExistence type="predicted"/>
<evidence type="ECO:0000256" key="2">
    <source>
        <dbReference type="ARBA" id="ARBA00022840"/>
    </source>
</evidence>
<dbReference type="InterPro" id="IPR009057">
    <property type="entry name" value="Homeodomain-like_sf"/>
</dbReference>
<evidence type="ECO:0000259" key="6">
    <source>
        <dbReference type="PROSITE" id="PS50045"/>
    </source>
</evidence>
<dbReference type="Gene3D" id="1.10.8.60">
    <property type="match status" value="1"/>
</dbReference>
<dbReference type="CDD" id="cd00156">
    <property type="entry name" value="REC"/>
    <property type="match status" value="1"/>
</dbReference>
<dbReference type="EMBL" id="CP036298">
    <property type="protein sequence ID" value="QDV26674.1"/>
    <property type="molecule type" value="Genomic_DNA"/>
</dbReference>
<keyword evidence="1" id="KW-0547">Nucleotide-binding</keyword>
<dbReference type="PROSITE" id="PS50045">
    <property type="entry name" value="SIGMA54_INTERACT_4"/>
    <property type="match status" value="1"/>
</dbReference>
<evidence type="ECO:0000313" key="9">
    <source>
        <dbReference type="Proteomes" id="UP000318017"/>
    </source>
</evidence>
<dbReference type="InterPro" id="IPR011006">
    <property type="entry name" value="CheY-like_superfamily"/>
</dbReference>
<dbReference type="InterPro" id="IPR027417">
    <property type="entry name" value="P-loop_NTPase"/>
</dbReference>
<dbReference type="GO" id="GO:0000160">
    <property type="term" value="P:phosphorelay signal transduction system"/>
    <property type="evidence" value="ECO:0007669"/>
    <property type="project" value="InterPro"/>
</dbReference>
<dbReference type="SUPFAM" id="SSF52172">
    <property type="entry name" value="CheY-like"/>
    <property type="match status" value="1"/>
</dbReference>
<dbReference type="AlphaFoldDB" id="A0A518GDI9"/>
<evidence type="ECO:0000259" key="7">
    <source>
        <dbReference type="PROSITE" id="PS50110"/>
    </source>
</evidence>
<evidence type="ECO:0000256" key="1">
    <source>
        <dbReference type="ARBA" id="ARBA00022741"/>
    </source>
</evidence>
<dbReference type="InterPro" id="IPR025662">
    <property type="entry name" value="Sigma_54_int_dom_ATP-bd_1"/>
</dbReference>
<dbReference type="InterPro" id="IPR002078">
    <property type="entry name" value="Sigma_54_int"/>
</dbReference>
<feature type="domain" description="Response regulatory" evidence="7">
    <location>
        <begin position="8"/>
        <end position="122"/>
    </location>
</feature>
<dbReference type="SUPFAM" id="SSF52540">
    <property type="entry name" value="P-loop containing nucleoside triphosphate hydrolases"/>
    <property type="match status" value="1"/>
</dbReference>
<accession>A0A518GDI9</accession>
<dbReference type="InterPro" id="IPR058031">
    <property type="entry name" value="AAA_lid_NorR"/>
</dbReference>
<evidence type="ECO:0000256" key="5">
    <source>
        <dbReference type="PROSITE-ProRule" id="PRU00169"/>
    </source>
</evidence>
<dbReference type="Gene3D" id="3.40.50.300">
    <property type="entry name" value="P-loop containing nucleotide triphosphate hydrolases"/>
    <property type="match status" value="1"/>
</dbReference>
<evidence type="ECO:0000313" key="8">
    <source>
        <dbReference type="EMBL" id="QDV26674.1"/>
    </source>
</evidence>
<organism evidence="8 9">
    <name type="scientific">Aureliella helgolandensis</name>
    <dbReference type="NCBI Taxonomy" id="2527968"/>
    <lineage>
        <taxon>Bacteria</taxon>
        <taxon>Pseudomonadati</taxon>
        <taxon>Planctomycetota</taxon>
        <taxon>Planctomycetia</taxon>
        <taxon>Pirellulales</taxon>
        <taxon>Pirellulaceae</taxon>
        <taxon>Aureliella</taxon>
    </lineage>
</organism>
<dbReference type="PROSITE" id="PS00688">
    <property type="entry name" value="SIGMA54_INTERACT_3"/>
    <property type="match status" value="1"/>
</dbReference>
<name>A0A518GDI9_9BACT</name>
<dbReference type="InterPro" id="IPR002197">
    <property type="entry name" value="HTH_Fis"/>
</dbReference>
<dbReference type="GO" id="GO:0006355">
    <property type="term" value="P:regulation of DNA-templated transcription"/>
    <property type="evidence" value="ECO:0007669"/>
    <property type="project" value="InterPro"/>
</dbReference>
<dbReference type="CDD" id="cd00009">
    <property type="entry name" value="AAA"/>
    <property type="match status" value="1"/>
</dbReference>
<dbReference type="RefSeq" id="WP_145082942.1">
    <property type="nucleotide sequence ID" value="NZ_CP036298.1"/>
</dbReference>
<keyword evidence="3" id="KW-0805">Transcription regulation</keyword>
<dbReference type="Pfam" id="PF00158">
    <property type="entry name" value="Sigma54_activat"/>
    <property type="match status" value="1"/>
</dbReference>
<dbReference type="KEGG" id="ahel:Q31a_50510"/>
<dbReference type="Gene3D" id="1.10.10.60">
    <property type="entry name" value="Homeodomain-like"/>
    <property type="match status" value="1"/>
</dbReference>
<dbReference type="Gene3D" id="3.40.50.2300">
    <property type="match status" value="1"/>
</dbReference>
<dbReference type="GO" id="GO:0005524">
    <property type="term" value="F:ATP binding"/>
    <property type="evidence" value="ECO:0007669"/>
    <property type="project" value="UniProtKB-KW"/>
</dbReference>
<dbReference type="Pfam" id="PF00072">
    <property type="entry name" value="Response_reg"/>
    <property type="match status" value="1"/>
</dbReference>
<dbReference type="OrthoDB" id="9807827at2"/>
<dbReference type="InterPro" id="IPR025944">
    <property type="entry name" value="Sigma_54_int_dom_CS"/>
</dbReference>
<feature type="modified residue" description="4-aspartylphosphate" evidence="5">
    <location>
        <position position="57"/>
    </location>
</feature>
<protein>
    <submittedName>
        <fullName evidence="8">Transcriptional regulatory protein ZraR</fullName>
    </submittedName>
</protein>
<dbReference type="Proteomes" id="UP000318017">
    <property type="component" value="Chromosome"/>
</dbReference>
<dbReference type="SMART" id="SM00448">
    <property type="entry name" value="REC"/>
    <property type="match status" value="1"/>
</dbReference>
<evidence type="ECO:0000256" key="4">
    <source>
        <dbReference type="ARBA" id="ARBA00023163"/>
    </source>
</evidence>
<keyword evidence="2" id="KW-0067">ATP-binding</keyword>
<dbReference type="SUPFAM" id="SSF46689">
    <property type="entry name" value="Homeodomain-like"/>
    <property type="match status" value="1"/>
</dbReference>
<dbReference type="PROSITE" id="PS50110">
    <property type="entry name" value="RESPONSE_REGULATORY"/>
    <property type="match status" value="1"/>
</dbReference>
<gene>
    <name evidence="8" type="primary">zraR_6</name>
    <name evidence="8" type="ORF">Q31a_50510</name>
</gene>
<evidence type="ECO:0000256" key="3">
    <source>
        <dbReference type="ARBA" id="ARBA00023015"/>
    </source>
</evidence>
<dbReference type="PANTHER" id="PTHR32071">
    <property type="entry name" value="TRANSCRIPTIONAL REGULATORY PROTEIN"/>
    <property type="match status" value="1"/>
</dbReference>
<dbReference type="Pfam" id="PF02954">
    <property type="entry name" value="HTH_8"/>
    <property type="match status" value="1"/>
</dbReference>
<dbReference type="FunFam" id="3.40.50.300:FF:000006">
    <property type="entry name" value="DNA-binding transcriptional regulator NtrC"/>
    <property type="match status" value="1"/>
</dbReference>
<dbReference type="InterPro" id="IPR001789">
    <property type="entry name" value="Sig_transdc_resp-reg_receiver"/>
</dbReference>
<dbReference type="SMART" id="SM00382">
    <property type="entry name" value="AAA"/>
    <property type="match status" value="1"/>
</dbReference>
<dbReference type="PANTHER" id="PTHR32071:SF122">
    <property type="entry name" value="SIGMA FACTOR"/>
    <property type="match status" value="1"/>
</dbReference>
<keyword evidence="4" id="KW-0804">Transcription</keyword>
<reference evidence="8 9" key="1">
    <citation type="submission" date="2019-02" db="EMBL/GenBank/DDBJ databases">
        <title>Deep-cultivation of Planctomycetes and their phenomic and genomic characterization uncovers novel biology.</title>
        <authorList>
            <person name="Wiegand S."/>
            <person name="Jogler M."/>
            <person name="Boedeker C."/>
            <person name="Pinto D."/>
            <person name="Vollmers J."/>
            <person name="Rivas-Marin E."/>
            <person name="Kohn T."/>
            <person name="Peeters S.H."/>
            <person name="Heuer A."/>
            <person name="Rast P."/>
            <person name="Oberbeckmann S."/>
            <person name="Bunk B."/>
            <person name="Jeske O."/>
            <person name="Meyerdierks A."/>
            <person name="Storesund J.E."/>
            <person name="Kallscheuer N."/>
            <person name="Luecker S."/>
            <person name="Lage O.M."/>
            <person name="Pohl T."/>
            <person name="Merkel B.J."/>
            <person name="Hornburger P."/>
            <person name="Mueller R.-W."/>
            <person name="Bruemmer F."/>
            <person name="Labrenz M."/>
            <person name="Spormann A.M."/>
            <person name="Op den Camp H."/>
            <person name="Overmann J."/>
            <person name="Amann R."/>
            <person name="Jetten M.S.M."/>
            <person name="Mascher T."/>
            <person name="Medema M.H."/>
            <person name="Devos D.P."/>
            <person name="Kaster A.-K."/>
            <person name="Ovreas L."/>
            <person name="Rohde M."/>
            <person name="Galperin M.Y."/>
            <person name="Jogler C."/>
        </authorList>
    </citation>
    <scope>NUCLEOTIDE SEQUENCE [LARGE SCALE GENOMIC DNA]</scope>
    <source>
        <strain evidence="8 9">Q31a</strain>
    </source>
</reference>
<dbReference type="PROSITE" id="PS00675">
    <property type="entry name" value="SIGMA54_INTERACT_1"/>
    <property type="match status" value="1"/>
</dbReference>
<dbReference type="InterPro" id="IPR003593">
    <property type="entry name" value="AAA+_ATPase"/>
</dbReference>
<dbReference type="PRINTS" id="PR01590">
    <property type="entry name" value="HTHFIS"/>
</dbReference>
<keyword evidence="5" id="KW-0597">Phosphoprotein</keyword>
<feature type="domain" description="Sigma-54 factor interaction" evidence="6">
    <location>
        <begin position="155"/>
        <end position="383"/>
    </location>
</feature>